<gene>
    <name evidence="1" type="ORF">LQE99_15185</name>
</gene>
<reference evidence="1 2" key="1">
    <citation type="submission" date="2022-02" db="EMBL/GenBank/DDBJ databases">
        <title>Genome of Erysipelotrichaceae sp. nov. NSJ-176 isolated from human feces.</title>
        <authorList>
            <person name="Abdugheni R."/>
        </authorList>
    </citation>
    <scope>NUCLEOTIDE SEQUENCE [LARGE SCALE GENOMIC DNA]</scope>
    <source>
        <strain evidence="1 2">NSJ-176</strain>
    </source>
</reference>
<accession>A0ABS9R9W2</accession>
<dbReference type="Pfam" id="PF08011">
    <property type="entry name" value="PDDEXK_9"/>
    <property type="match status" value="1"/>
</dbReference>
<dbReference type="InterPro" id="IPR012547">
    <property type="entry name" value="PDDEXK_9"/>
</dbReference>
<dbReference type="RefSeq" id="WP_158553751.1">
    <property type="nucleotide sequence ID" value="NZ_JAKVPQ010000013.1"/>
</dbReference>
<organism evidence="1 2">
    <name type="scientific">Amedibacillus hominis</name>
    <dbReference type="NCBI Taxonomy" id="2897776"/>
    <lineage>
        <taxon>Bacteria</taxon>
        <taxon>Bacillati</taxon>
        <taxon>Bacillota</taxon>
        <taxon>Erysipelotrichia</taxon>
        <taxon>Erysipelotrichales</taxon>
        <taxon>Erysipelotrichaceae</taxon>
        <taxon>Amedibacillus</taxon>
    </lineage>
</organism>
<sequence length="97" mass="11574">MITLCYLYARNYYEVTREDKLGKGFVDYLFTPKKKGYPAIILELKYNKSAEEAIDQIKRKNYVERVKDFDEILLVGINYSTDADEHKHHDCIIEKYK</sequence>
<evidence type="ECO:0000313" key="1">
    <source>
        <dbReference type="EMBL" id="MCH4286462.1"/>
    </source>
</evidence>
<keyword evidence="2" id="KW-1185">Reference proteome</keyword>
<name>A0ABS9R9W2_9FIRM</name>
<evidence type="ECO:0000313" key="2">
    <source>
        <dbReference type="Proteomes" id="UP001202402"/>
    </source>
</evidence>
<dbReference type="EMBL" id="JAKVPQ010000013">
    <property type="protein sequence ID" value="MCH4286462.1"/>
    <property type="molecule type" value="Genomic_DNA"/>
</dbReference>
<dbReference type="Proteomes" id="UP001202402">
    <property type="component" value="Unassembled WGS sequence"/>
</dbReference>
<protein>
    <submittedName>
        <fullName evidence="1">PD-(D/E)XK nuclease domain-containing protein</fullName>
    </submittedName>
</protein>
<comment type="caution">
    <text evidence="1">The sequence shown here is derived from an EMBL/GenBank/DDBJ whole genome shotgun (WGS) entry which is preliminary data.</text>
</comment>
<proteinExistence type="predicted"/>